<dbReference type="InterPro" id="IPR007410">
    <property type="entry name" value="LpqE-like"/>
</dbReference>
<feature type="region of interest" description="Disordered" evidence="1">
    <location>
        <begin position="114"/>
        <end position="143"/>
    </location>
</feature>
<keyword evidence="3" id="KW-1185">Reference proteome</keyword>
<name>A0A0G3BGV1_9BURK</name>
<dbReference type="SUPFAM" id="SSF110087">
    <property type="entry name" value="DR1885-like metal-binding protein"/>
    <property type="match status" value="1"/>
</dbReference>
<reference evidence="2 3" key="1">
    <citation type="submission" date="2015-05" db="EMBL/GenBank/DDBJ databases">
        <authorList>
            <person name="Tang B."/>
            <person name="Yu Y."/>
        </authorList>
    </citation>
    <scope>NUCLEOTIDE SEQUENCE [LARGE SCALE GENOMIC DNA]</scope>
    <source>
        <strain evidence="2 3">DSM 7029</strain>
    </source>
</reference>
<accession>A0A0G3BGV1</accession>
<evidence type="ECO:0000313" key="3">
    <source>
        <dbReference type="Proteomes" id="UP000035352"/>
    </source>
</evidence>
<feature type="compositionally biased region" description="Basic and acidic residues" evidence="1">
    <location>
        <begin position="134"/>
        <end position="143"/>
    </location>
</feature>
<dbReference type="EMBL" id="CP011371">
    <property type="protein sequence ID" value="AKJ28674.1"/>
    <property type="molecule type" value="Genomic_DNA"/>
</dbReference>
<dbReference type="InterPro" id="IPR036182">
    <property type="entry name" value="PCuAC_sf"/>
</dbReference>
<dbReference type="AlphaFoldDB" id="A0A0G3BGV1"/>
<sequence>MVVSDAWARPTVAGQPSGAAYLAIENRGQAADKLIAAQLPQANSTELHNMAMEGTVMRMRSVDGVELPPGQTVRLKPGGLHLMLLGLKTPLKTGESLPLTLRFQHAGELTVPLTVGPAPTATAPSHGHGQGHGTQDRPHHSHR</sequence>
<dbReference type="PANTHER" id="PTHR36302:SF1">
    <property type="entry name" value="COPPER CHAPERONE PCU(A)C"/>
    <property type="match status" value="1"/>
</dbReference>
<evidence type="ECO:0008006" key="4">
    <source>
        <dbReference type="Google" id="ProtNLM"/>
    </source>
</evidence>
<evidence type="ECO:0000313" key="2">
    <source>
        <dbReference type="EMBL" id="AKJ28674.1"/>
    </source>
</evidence>
<dbReference type="Pfam" id="PF04314">
    <property type="entry name" value="PCuAC"/>
    <property type="match status" value="1"/>
</dbReference>
<dbReference type="Gene3D" id="2.60.40.1890">
    <property type="entry name" value="PCu(A)C copper chaperone"/>
    <property type="match status" value="1"/>
</dbReference>
<protein>
    <recommendedName>
        <fullName evidence="4">Copper chaperone PCu(A)C</fullName>
    </recommendedName>
</protein>
<organism evidence="2 3">
    <name type="scientific">Caldimonas brevitalea</name>
    <dbReference type="NCBI Taxonomy" id="413882"/>
    <lineage>
        <taxon>Bacteria</taxon>
        <taxon>Pseudomonadati</taxon>
        <taxon>Pseudomonadota</taxon>
        <taxon>Betaproteobacteria</taxon>
        <taxon>Burkholderiales</taxon>
        <taxon>Sphaerotilaceae</taxon>
        <taxon>Caldimonas</taxon>
    </lineage>
</organism>
<dbReference type="Proteomes" id="UP000035352">
    <property type="component" value="Chromosome"/>
</dbReference>
<proteinExistence type="predicted"/>
<gene>
    <name evidence="2" type="ORF">AAW51_1983</name>
</gene>
<dbReference type="PANTHER" id="PTHR36302">
    <property type="entry name" value="BLR7088 PROTEIN"/>
    <property type="match status" value="1"/>
</dbReference>
<evidence type="ECO:0000256" key="1">
    <source>
        <dbReference type="SAM" id="MobiDB-lite"/>
    </source>
</evidence>
<dbReference type="InterPro" id="IPR058248">
    <property type="entry name" value="Lxx211020-like"/>
</dbReference>
<dbReference type="KEGG" id="pbh:AAW51_1983"/>
<dbReference type="STRING" id="413882.AAW51_1983"/>